<reference evidence="1 2" key="1">
    <citation type="submission" date="2023-07" db="EMBL/GenBank/DDBJ databases">
        <title>Genomic Encyclopedia of Type Strains, Phase IV (KMG-IV): sequencing the most valuable type-strain genomes for metagenomic binning, comparative biology and taxonomic classification.</title>
        <authorList>
            <person name="Goeker M."/>
        </authorList>
    </citation>
    <scope>NUCLEOTIDE SEQUENCE [LARGE SCALE GENOMIC DNA]</scope>
    <source>
        <strain evidence="1 2">DSM 19619</strain>
    </source>
</reference>
<keyword evidence="2" id="KW-1185">Reference proteome</keyword>
<proteinExistence type="predicted"/>
<dbReference type="EMBL" id="JAUSVX010000002">
    <property type="protein sequence ID" value="MDQ0468581.1"/>
    <property type="molecule type" value="Genomic_DNA"/>
</dbReference>
<organism evidence="1 2">
    <name type="scientific">Labrys wisconsinensis</name>
    <dbReference type="NCBI Taxonomy" id="425677"/>
    <lineage>
        <taxon>Bacteria</taxon>
        <taxon>Pseudomonadati</taxon>
        <taxon>Pseudomonadota</taxon>
        <taxon>Alphaproteobacteria</taxon>
        <taxon>Hyphomicrobiales</taxon>
        <taxon>Xanthobacteraceae</taxon>
        <taxon>Labrys</taxon>
    </lineage>
</organism>
<accession>A0ABU0J2U3</accession>
<name>A0ABU0J2U3_9HYPH</name>
<sequence length="312" mass="33791">MARDIDRKLRLTAAVLGTATCKALAAAFRRANPSTAFDVDRAYKWLQGRARPRDPQLYEDWAKVLELDRTGEWLAASDVETFLDEVALRHGRDRTWLRDQAEASVTAGGARQTELAPTGTFACYSHAWSPYFQGRLIRGGLSIAAIPKPHRLVASYAESLPTGRLQLDGAVAPSKHVLRLDLRERRGDAQLFFCLFPPTPPFSVLGGLICGGTIIGPNALPSVSRIVMVRLPAAGVRPLREIDAYLPLRGSVAADLAALGLPTADPAAIDRHLGEFLAGGGNRFDQVSLASYGALLELFDRAWLLRGVNAAA</sequence>
<dbReference type="RefSeq" id="WP_307269977.1">
    <property type="nucleotide sequence ID" value="NZ_JAUSVX010000002.1"/>
</dbReference>
<gene>
    <name evidence="1" type="ORF">QO011_001581</name>
</gene>
<evidence type="ECO:0000313" key="1">
    <source>
        <dbReference type="EMBL" id="MDQ0468581.1"/>
    </source>
</evidence>
<comment type="caution">
    <text evidence="1">The sequence shown here is derived from an EMBL/GenBank/DDBJ whole genome shotgun (WGS) entry which is preliminary data.</text>
</comment>
<protein>
    <submittedName>
        <fullName evidence="1">Uncharacterized protein</fullName>
    </submittedName>
</protein>
<evidence type="ECO:0000313" key="2">
    <source>
        <dbReference type="Proteomes" id="UP001242480"/>
    </source>
</evidence>
<dbReference type="Proteomes" id="UP001242480">
    <property type="component" value="Unassembled WGS sequence"/>
</dbReference>